<evidence type="ECO:0000259" key="2">
    <source>
        <dbReference type="Pfam" id="PF13529"/>
    </source>
</evidence>
<dbReference type="InterPro" id="IPR006311">
    <property type="entry name" value="TAT_signal"/>
</dbReference>
<reference evidence="3 4" key="1">
    <citation type="submission" date="2017-02" db="EMBL/GenBank/DDBJ databases">
        <authorList>
            <person name="Peterson S.W."/>
        </authorList>
    </citation>
    <scope>NUCLEOTIDE SEQUENCE [LARGE SCALE GENOMIC DNA]</scope>
    <source>
        <strain evidence="3 4">LSP_Lj1</strain>
    </source>
</reference>
<accession>A0A1R4JCW7</accession>
<feature type="signal peptide" evidence="1">
    <location>
        <begin position="1"/>
        <end position="37"/>
    </location>
</feature>
<proteinExistence type="predicted"/>
<feature type="chain" id="PRO_5013226921" evidence="1">
    <location>
        <begin position="38"/>
        <end position="434"/>
    </location>
</feature>
<dbReference type="CDD" id="cd02549">
    <property type="entry name" value="Peptidase_C39A"/>
    <property type="match status" value="1"/>
</dbReference>
<dbReference type="AlphaFoldDB" id="A0A1R4JCW7"/>
<dbReference type="Gene3D" id="3.90.70.10">
    <property type="entry name" value="Cysteine proteinases"/>
    <property type="match status" value="1"/>
</dbReference>
<dbReference type="OrthoDB" id="9789941at2"/>
<gene>
    <name evidence="3" type="ORF">FM114_06765</name>
</gene>
<keyword evidence="4" id="KW-1185">Reference proteome</keyword>
<evidence type="ECO:0000313" key="3">
    <source>
        <dbReference type="EMBL" id="SJN29645.1"/>
    </source>
</evidence>
<sequence>MAAQSSLTPTSVTRRGLLGAAPLALLGAPLLAVEAHAATARNARLVRWSGTGYNAGTHSGTGLSSQGLYFSGARRTTTCRDVYAGRTLTQGVATWTSQVVGSGLAAKELIASWNASTHPGSAVRVLLRARSSAGAWSKWFVMGLWSSSSPKATSPTRTSVNSQSDAIARVSTDTLVAQSGITLSHYQVRLELLRTLGTTAMPIVSQLSVVASTAKQSTTPVSPVGVARGVNLGVPAYSQMLHVGHYPAWNGGGEAWCSPTSTAMVLDYWKAGAPAGETAWVLPTPHTNPQVEQVVRGVWDAGFKGAGNWPFNVAYASARGLQGFVTRLRSLTEAELFIKAGIPLVVSTSFTSSQLTGAGFGTNGHLMVLRGFDASGNVRVNDPASGLKASNSLVPRTYNRAQFESAWGRSGGTAYVMYPKGRALPVRPAGLPTW</sequence>
<evidence type="ECO:0000256" key="1">
    <source>
        <dbReference type="SAM" id="SignalP"/>
    </source>
</evidence>
<dbReference type="STRING" id="1255658.FM114_06765"/>
<dbReference type="Pfam" id="PF13529">
    <property type="entry name" value="Peptidase_C39_2"/>
    <property type="match status" value="1"/>
</dbReference>
<dbReference type="Proteomes" id="UP000188342">
    <property type="component" value="Unassembled WGS sequence"/>
</dbReference>
<organism evidence="3 4">
    <name type="scientific">Luteococcus japonicus LSP_Lj1</name>
    <dbReference type="NCBI Taxonomy" id="1255658"/>
    <lineage>
        <taxon>Bacteria</taxon>
        <taxon>Bacillati</taxon>
        <taxon>Actinomycetota</taxon>
        <taxon>Actinomycetes</taxon>
        <taxon>Propionibacteriales</taxon>
        <taxon>Propionibacteriaceae</taxon>
        <taxon>Luteococcus</taxon>
    </lineage>
</organism>
<dbReference type="RefSeq" id="WP_094764413.1">
    <property type="nucleotide sequence ID" value="NZ_FUKQ01000025.1"/>
</dbReference>
<dbReference type="EMBL" id="FUKQ01000025">
    <property type="protein sequence ID" value="SJN29645.1"/>
    <property type="molecule type" value="Genomic_DNA"/>
</dbReference>
<protein>
    <submittedName>
        <fullName evidence="3">Arginine/ornithine antiporter ArcD</fullName>
    </submittedName>
</protein>
<dbReference type="InterPro" id="IPR039563">
    <property type="entry name" value="Peptidase_C39_single_dom"/>
</dbReference>
<keyword evidence="1" id="KW-0732">Signal</keyword>
<feature type="domain" description="Peptidase C39-like" evidence="2">
    <location>
        <begin position="232"/>
        <end position="384"/>
    </location>
</feature>
<name>A0A1R4JCW7_9ACTN</name>
<evidence type="ECO:0000313" key="4">
    <source>
        <dbReference type="Proteomes" id="UP000188342"/>
    </source>
</evidence>
<dbReference type="InterPro" id="IPR039564">
    <property type="entry name" value="Peptidase_C39-like"/>
</dbReference>
<dbReference type="PROSITE" id="PS51318">
    <property type="entry name" value="TAT"/>
    <property type="match status" value="1"/>
</dbReference>